<organism evidence="1 2">
    <name type="scientific">Nonomuraea helvata</name>
    <dbReference type="NCBI Taxonomy" id="37484"/>
    <lineage>
        <taxon>Bacteria</taxon>
        <taxon>Bacillati</taxon>
        <taxon>Actinomycetota</taxon>
        <taxon>Actinomycetes</taxon>
        <taxon>Streptosporangiales</taxon>
        <taxon>Streptosporangiaceae</taxon>
        <taxon>Nonomuraea</taxon>
    </lineage>
</organism>
<dbReference type="Proteomes" id="UP001589532">
    <property type="component" value="Unassembled WGS sequence"/>
</dbReference>
<evidence type="ECO:0000313" key="1">
    <source>
        <dbReference type="EMBL" id="MFB9630124.1"/>
    </source>
</evidence>
<dbReference type="Gene3D" id="3.40.50.1820">
    <property type="entry name" value="alpha/beta hydrolase"/>
    <property type="match status" value="1"/>
</dbReference>
<name>A0ABV5SEW9_9ACTN</name>
<protein>
    <submittedName>
        <fullName evidence="1">Uncharacterized protein</fullName>
    </submittedName>
</protein>
<evidence type="ECO:0000313" key="2">
    <source>
        <dbReference type="Proteomes" id="UP001589532"/>
    </source>
</evidence>
<reference evidence="1 2" key="1">
    <citation type="submission" date="2024-09" db="EMBL/GenBank/DDBJ databases">
        <authorList>
            <person name="Sun Q."/>
            <person name="Mori K."/>
        </authorList>
    </citation>
    <scope>NUCLEOTIDE SEQUENCE [LARGE SCALE GENOMIC DNA]</scope>
    <source>
        <strain evidence="1 2">JCM 3143</strain>
    </source>
</reference>
<gene>
    <name evidence="1" type="ORF">ACFFSA_44225</name>
</gene>
<dbReference type="InterPro" id="IPR029058">
    <property type="entry name" value="AB_hydrolase_fold"/>
</dbReference>
<accession>A0ABV5SEW9</accession>
<proteinExistence type="predicted"/>
<dbReference type="EMBL" id="JBHMBW010000080">
    <property type="protein sequence ID" value="MFB9630124.1"/>
    <property type="molecule type" value="Genomic_DNA"/>
</dbReference>
<comment type="caution">
    <text evidence="1">The sequence shown here is derived from an EMBL/GenBank/DDBJ whole genome shotgun (WGS) entry which is preliminary data.</text>
</comment>
<keyword evidence="2" id="KW-1185">Reference proteome</keyword>
<sequence>MSRARQMTVTRAAMGPFFVKWLQLSQRAHPFEPGATVARNAVGDVDSAVLAAYNAPFPDESYLAAARQFPTDFVAASSMTA</sequence>